<evidence type="ECO:0000256" key="5">
    <source>
        <dbReference type="ARBA" id="ARBA00022691"/>
    </source>
</evidence>
<accession>A0ABQ7D8L5</accession>
<keyword evidence="6" id="KW-0819">tRNA processing</keyword>
<name>A0ABQ7D8L5_BRACR</name>
<evidence type="ECO:0000256" key="2">
    <source>
        <dbReference type="ARBA" id="ARBA00011977"/>
    </source>
</evidence>
<evidence type="ECO:0000256" key="3">
    <source>
        <dbReference type="ARBA" id="ARBA00022603"/>
    </source>
</evidence>
<reference evidence="7 8" key="1">
    <citation type="journal article" date="2020" name="BMC Genomics">
        <title>Intraspecific diversification of the crop wild relative Brassica cretica Lam. using demographic model selection.</title>
        <authorList>
            <person name="Kioukis A."/>
            <person name="Michalopoulou V.A."/>
            <person name="Briers L."/>
            <person name="Pirintsos S."/>
            <person name="Studholme D.J."/>
            <person name="Pavlidis P."/>
            <person name="Sarris P.F."/>
        </authorList>
    </citation>
    <scope>NUCLEOTIDE SEQUENCE [LARGE SCALE GENOMIC DNA]</scope>
    <source>
        <strain evidence="8">cv. PFS-1207/04</strain>
    </source>
</reference>
<keyword evidence="8" id="KW-1185">Reference proteome</keyword>
<evidence type="ECO:0000256" key="1">
    <source>
        <dbReference type="ARBA" id="ARBA00000142"/>
    </source>
</evidence>
<evidence type="ECO:0000313" key="8">
    <source>
        <dbReference type="Proteomes" id="UP000266723"/>
    </source>
</evidence>
<dbReference type="SUPFAM" id="SSF53335">
    <property type="entry name" value="S-adenosyl-L-methionine-dependent methyltransferases"/>
    <property type="match status" value="1"/>
</dbReference>
<dbReference type="PANTHER" id="PTHR23417">
    <property type="entry name" value="3-DEOXY-D-MANNO-OCTULOSONIC-ACID TRANSFERASE/TRNA GUANINE-N 7 - -METHYLTRANSFERASE"/>
    <property type="match status" value="1"/>
</dbReference>
<keyword evidence="4" id="KW-0808">Transferase</keyword>
<keyword evidence="5" id="KW-0949">S-adenosyl-L-methionine</keyword>
<organism evidence="7 8">
    <name type="scientific">Brassica cretica</name>
    <name type="common">Mustard</name>
    <dbReference type="NCBI Taxonomy" id="69181"/>
    <lineage>
        <taxon>Eukaryota</taxon>
        <taxon>Viridiplantae</taxon>
        <taxon>Streptophyta</taxon>
        <taxon>Embryophyta</taxon>
        <taxon>Tracheophyta</taxon>
        <taxon>Spermatophyta</taxon>
        <taxon>Magnoliopsida</taxon>
        <taxon>eudicotyledons</taxon>
        <taxon>Gunneridae</taxon>
        <taxon>Pentapetalae</taxon>
        <taxon>rosids</taxon>
        <taxon>malvids</taxon>
        <taxon>Brassicales</taxon>
        <taxon>Brassicaceae</taxon>
        <taxon>Brassiceae</taxon>
        <taxon>Brassica</taxon>
    </lineage>
</organism>
<gene>
    <name evidence="7" type="ORF">DY000_02018735</name>
</gene>
<proteinExistence type="predicted"/>
<dbReference type="Gene3D" id="3.40.50.150">
    <property type="entry name" value="Vaccinia Virus protein VP39"/>
    <property type="match status" value="2"/>
</dbReference>
<evidence type="ECO:0000256" key="6">
    <source>
        <dbReference type="ARBA" id="ARBA00022694"/>
    </source>
</evidence>
<sequence length="266" mass="29972">MGSLTQACSSSSLAKSVFSLASSPFIFTSRRKFIASTSASSASNSACLDVKEVRSTDLVDLEYADLNLKYKISEEVGHVRIRQHVNPLSSSFSTPAPVPAWEEVYKDPSLPLMVDIGSGSGRFLLWLAKKNAESGNYLGLEIRQKCPDPHFKKRHHKRRVVQKPLVDSILKNLKPGGKVRVRLLINESLQQIFVQSDVLDVAQDMRDQLDEEAKVLEHVDTVDTEEGWLRENPMGVRTEREIHAVLEGARIYRRLYQKKILIDSLQ</sequence>
<dbReference type="Proteomes" id="UP000266723">
    <property type="component" value="Unassembled WGS sequence"/>
</dbReference>
<comment type="caution">
    <text evidence="7">The sequence shown here is derived from an EMBL/GenBank/DDBJ whole genome shotgun (WGS) entry which is preliminary data.</text>
</comment>
<dbReference type="EMBL" id="QGKV02000759">
    <property type="protein sequence ID" value="KAF3567828.1"/>
    <property type="molecule type" value="Genomic_DNA"/>
</dbReference>
<keyword evidence="3" id="KW-0489">Methyltransferase</keyword>
<evidence type="ECO:0000313" key="7">
    <source>
        <dbReference type="EMBL" id="KAF3567828.1"/>
    </source>
</evidence>
<dbReference type="InterPro" id="IPR003358">
    <property type="entry name" value="tRNA_(Gua-N-7)_MeTrfase_Trmb"/>
</dbReference>
<protein>
    <recommendedName>
        <fullName evidence="2">tRNA (guanine(46)-N(7))-methyltransferase</fullName>
        <ecNumber evidence="2">2.1.1.33</ecNumber>
    </recommendedName>
</protein>
<comment type="catalytic activity">
    <reaction evidence="1">
        <text>guanosine(46) in tRNA + S-adenosyl-L-methionine = N(7)-methylguanosine(46) in tRNA + S-adenosyl-L-homocysteine</text>
        <dbReference type="Rhea" id="RHEA:42708"/>
        <dbReference type="Rhea" id="RHEA-COMP:10188"/>
        <dbReference type="Rhea" id="RHEA-COMP:10189"/>
        <dbReference type="ChEBI" id="CHEBI:57856"/>
        <dbReference type="ChEBI" id="CHEBI:59789"/>
        <dbReference type="ChEBI" id="CHEBI:74269"/>
        <dbReference type="ChEBI" id="CHEBI:74480"/>
        <dbReference type="EC" id="2.1.1.33"/>
    </reaction>
</comment>
<dbReference type="EC" id="2.1.1.33" evidence="2"/>
<dbReference type="PANTHER" id="PTHR23417:SF21">
    <property type="entry name" value="TRNA (GUANINE-N(7)-)-METHYLTRANSFERASE"/>
    <property type="match status" value="1"/>
</dbReference>
<dbReference type="PROSITE" id="PS51625">
    <property type="entry name" value="SAM_MT_TRMB"/>
    <property type="match status" value="1"/>
</dbReference>
<dbReference type="InterPro" id="IPR029063">
    <property type="entry name" value="SAM-dependent_MTases_sf"/>
</dbReference>
<dbReference type="Pfam" id="PF02390">
    <property type="entry name" value="Methyltransf_4"/>
    <property type="match status" value="2"/>
</dbReference>
<evidence type="ECO:0000256" key="4">
    <source>
        <dbReference type="ARBA" id="ARBA00022679"/>
    </source>
</evidence>